<evidence type="ECO:0000313" key="3">
    <source>
        <dbReference type="EMBL" id="GAU12584.1"/>
    </source>
</evidence>
<sequence>MVASLHVEAKDNVVAKVHVESKKNLVASVHVESKNDVVASENVDEHGTQSVISHNLEVASIDVEQTTMPINRTYDSVKDITKKKEVWKLGVMLDDLWIVNSGESKLSMEMLIRDIKGDTIQATVMTDEIENWKLKLKEGKTYFMRNFRVGSNDLAYKMFPHKYRLTFVGAKRVDEEEIADIPKSSFNFKDFEEILSGKFTPDLLVDAIGVVNSIGKSVTGSSTKKGNIAFTLKDVRNQVLDCTLWDSFALQFNEMYNLRTRTEFNEMYNLRTRTGPVVLILKHVRVKEPQGSYPLQFTNAWNGTKLLWDESIPDIKNFLASIPKEPSFLSQNTSISASTQFYSQSSAGSQYNTDDTFMNTARVISLGEMKKLRTETRCVTVATTSHIRVSNGGWFFYGCKECSRKAAGFEPPFKCIKEHETNDPIIKYKLDVEVYDGTETTKFVFWDNTLDELTGRTAASVEGRCDPQDYPDFFDDIMERKFAFRVKWQPNWGGQASVIMCKDSKELVDRIQEQLPAAESACKHIEEMDTIEEHELANNQSATIQNFTQEDIDKFSLLDDAILSTPNVSASAENDISPSSQKTPAKRTAGKQPPADEINCEYQASSTRAGKLIKKEKI</sequence>
<organism evidence="3 4">
    <name type="scientific">Trifolium subterraneum</name>
    <name type="common">Subterranean clover</name>
    <dbReference type="NCBI Taxonomy" id="3900"/>
    <lineage>
        <taxon>Eukaryota</taxon>
        <taxon>Viridiplantae</taxon>
        <taxon>Streptophyta</taxon>
        <taxon>Embryophyta</taxon>
        <taxon>Tracheophyta</taxon>
        <taxon>Spermatophyta</taxon>
        <taxon>Magnoliopsida</taxon>
        <taxon>eudicotyledons</taxon>
        <taxon>Gunneridae</taxon>
        <taxon>Pentapetalae</taxon>
        <taxon>rosids</taxon>
        <taxon>fabids</taxon>
        <taxon>Fabales</taxon>
        <taxon>Fabaceae</taxon>
        <taxon>Papilionoideae</taxon>
        <taxon>50 kb inversion clade</taxon>
        <taxon>NPAAA clade</taxon>
        <taxon>Hologalegina</taxon>
        <taxon>IRL clade</taxon>
        <taxon>Trifolieae</taxon>
        <taxon>Trifolium</taxon>
    </lineage>
</organism>
<dbReference type="Gene3D" id="2.40.50.140">
    <property type="entry name" value="Nucleic acid-binding proteins"/>
    <property type="match status" value="3"/>
</dbReference>
<evidence type="ECO:0000256" key="1">
    <source>
        <dbReference type="SAM" id="MobiDB-lite"/>
    </source>
</evidence>
<keyword evidence="4" id="KW-1185">Reference proteome</keyword>
<name>A0A2Z6LGT7_TRISU</name>
<dbReference type="PANTHER" id="PTHR47165">
    <property type="entry name" value="OS03G0429900 PROTEIN"/>
    <property type="match status" value="1"/>
</dbReference>
<dbReference type="Pfam" id="PF02721">
    <property type="entry name" value="DUF223"/>
    <property type="match status" value="1"/>
</dbReference>
<dbReference type="SUPFAM" id="SSF50249">
    <property type="entry name" value="Nucleic acid-binding proteins"/>
    <property type="match status" value="3"/>
</dbReference>
<dbReference type="InterPro" id="IPR012340">
    <property type="entry name" value="NA-bd_OB-fold"/>
</dbReference>
<evidence type="ECO:0000259" key="2">
    <source>
        <dbReference type="Pfam" id="PF02721"/>
    </source>
</evidence>
<dbReference type="InterPro" id="IPR003871">
    <property type="entry name" value="RFA1B/D_OB_1st"/>
</dbReference>
<dbReference type="OrthoDB" id="1429915at2759"/>
<evidence type="ECO:0000313" key="4">
    <source>
        <dbReference type="Proteomes" id="UP000242715"/>
    </source>
</evidence>
<dbReference type="CDD" id="cd04480">
    <property type="entry name" value="RPA1_DBD_A_like"/>
    <property type="match status" value="1"/>
</dbReference>
<feature type="compositionally biased region" description="Polar residues" evidence="1">
    <location>
        <begin position="568"/>
        <end position="583"/>
    </location>
</feature>
<feature type="region of interest" description="Disordered" evidence="1">
    <location>
        <begin position="568"/>
        <end position="603"/>
    </location>
</feature>
<reference evidence="4" key="1">
    <citation type="journal article" date="2017" name="Front. Plant Sci.">
        <title>Climate Clever Clovers: New Paradigm to Reduce the Environmental Footprint of Ruminants by Breeding Low Methanogenic Forages Utilizing Haplotype Variation.</title>
        <authorList>
            <person name="Kaur P."/>
            <person name="Appels R."/>
            <person name="Bayer P.E."/>
            <person name="Keeble-Gagnere G."/>
            <person name="Wang J."/>
            <person name="Hirakawa H."/>
            <person name="Shirasawa K."/>
            <person name="Vercoe P."/>
            <person name="Stefanova K."/>
            <person name="Durmic Z."/>
            <person name="Nichols P."/>
            <person name="Revell C."/>
            <person name="Isobe S.N."/>
            <person name="Edwards D."/>
            <person name="Erskine W."/>
        </authorList>
    </citation>
    <scope>NUCLEOTIDE SEQUENCE [LARGE SCALE GENOMIC DNA]</scope>
    <source>
        <strain evidence="4">cv. Daliak</strain>
    </source>
</reference>
<proteinExistence type="predicted"/>
<dbReference type="PANTHER" id="PTHR47165:SF4">
    <property type="entry name" value="OS03G0429900 PROTEIN"/>
    <property type="match status" value="1"/>
</dbReference>
<protein>
    <recommendedName>
        <fullName evidence="2">Replication protein A 70 kDa DNA-binding subunit B/D first OB fold domain-containing protein</fullName>
    </recommendedName>
</protein>
<dbReference type="Proteomes" id="UP000242715">
    <property type="component" value="Unassembled WGS sequence"/>
</dbReference>
<accession>A0A2Z6LGT7</accession>
<gene>
    <name evidence="3" type="ORF">TSUD_131940</name>
</gene>
<dbReference type="AlphaFoldDB" id="A0A2Z6LGT7"/>
<feature type="domain" description="Replication protein A 70 kDa DNA-binding subunit B/D first OB fold" evidence="2">
    <location>
        <begin position="74"/>
        <end position="173"/>
    </location>
</feature>
<dbReference type="EMBL" id="DF973124">
    <property type="protein sequence ID" value="GAU12584.1"/>
    <property type="molecule type" value="Genomic_DNA"/>
</dbReference>
<dbReference type="CDD" id="cd04481">
    <property type="entry name" value="RPA1_DBD_B_like"/>
    <property type="match status" value="1"/>
</dbReference>